<dbReference type="Pfam" id="PF02909">
    <property type="entry name" value="TetR_C_1"/>
    <property type="match status" value="1"/>
</dbReference>
<evidence type="ECO:0000259" key="6">
    <source>
        <dbReference type="PROSITE" id="PS50977"/>
    </source>
</evidence>
<comment type="caution">
    <text evidence="7">The sequence shown here is derived from an EMBL/GenBank/DDBJ whole genome shotgun (WGS) entry which is preliminary data.</text>
</comment>
<proteinExistence type="predicted"/>
<sequence>MSARSQSPALVWMRDRQRGSRPALTEEKIVRTAIDLADAEGIEALSMRRIAAEMGSGTTSLYRHVTNKDELIELMVDAVHGEGEPPVESGDWLEDLAAIARSSRASLLRHPWLVQQATRRPTLGPNVLKRADHQLGVVGRATDDASQAAMVVSAISTFVLGSAAAELADLEAQRSTGMTEADWQHAVGEYVRQVVESGQYPHFNRRILEADDRDHEARFEFGLACLLAGIARALA</sequence>
<dbReference type="InterPro" id="IPR004111">
    <property type="entry name" value="Repressor_TetR_C"/>
</dbReference>
<dbReference type="SUPFAM" id="SSF46689">
    <property type="entry name" value="Homeodomain-like"/>
    <property type="match status" value="1"/>
</dbReference>
<dbReference type="InterPro" id="IPR050109">
    <property type="entry name" value="HTH-type_TetR-like_transc_reg"/>
</dbReference>
<evidence type="ECO:0000256" key="3">
    <source>
        <dbReference type="ARBA" id="ARBA00023125"/>
    </source>
</evidence>
<keyword evidence="8" id="KW-1185">Reference proteome</keyword>
<evidence type="ECO:0000256" key="2">
    <source>
        <dbReference type="ARBA" id="ARBA00023015"/>
    </source>
</evidence>
<feature type="domain" description="HTH tetR-type" evidence="6">
    <location>
        <begin position="23"/>
        <end position="83"/>
    </location>
</feature>
<evidence type="ECO:0000256" key="5">
    <source>
        <dbReference type="PROSITE-ProRule" id="PRU00335"/>
    </source>
</evidence>
<dbReference type="Proteomes" id="UP001210380">
    <property type="component" value="Unassembled WGS sequence"/>
</dbReference>
<keyword evidence="3 5" id="KW-0238">DNA-binding</keyword>
<dbReference type="InterPro" id="IPR009057">
    <property type="entry name" value="Homeodomain-like_sf"/>
</dbReference>
<protein>
    <submittedName>
        <fullName evidence="7">TetR/AcrR family transcriptional regulator</fullName>
    </submittedName>
</protein>
<dbReference type="InterPro" id="IPR023772">
    <property type="entry name" value="DNA-bd_HTH_TetR-type_CS"/>
</dbReference>
<dbReference type="PRINTS" id="PR00400">
    <property type="entry name" value="TETREPRESSOR"/>
</dbReference>
<reference evidence="7 8" key="1">
    <citation type="submission" date="2022-11" db="EMBL/GenBank/DDBJ databases">
        <title>Draft genome sequence of Saccharopolyspora sp. WRP15-2 isolated from rhizosphere soils of wild rice in Thailand.</title>
        <authorList>
            <person name="Duangmal K."/>
            <person name="Kammanee S."/>
            <person name="Muangham S."/>
        </authorList>
    </citation>
    <scope>NUCLEOTIDE SEQUENCE [LARGE SCALE GENOMIC DNA]</scope>
    <source>
        <strain evidence="7 8">WRP15-2</strain>
    </source>
</reference>
<dbReference type="InterPro" id="IPR003012">
    <property type="entry name" value="Tet_transcr_reg_TetR"/>
</dbReference>
<evidence type="ECO:0000256" key="4">
    <source>
        <dbReference type="ARBA" id="ARBA00023163"/>
    </source>
</evidence>
<dbReference type="Pfam" id="PF00440">
    <property type="entry name" value="TetR_N"/>
    <property type="match status" value="1"/>
</dbReference>
<name>A0ABT4V7I7_9PSEU</name>
<keyword evidence="4" id="KW-0804">Transcription</keyword>
<dbReference type="RefSeq" id="WP_270953048.1">
    <property type="nucleotide sequence ID" value="NZ_JAQGLA010000080.1"/>
</dbReference>
<evidence type="ECO:0000256" key="1">
    <source>
        <dbReference type="ARBA" id="ARBA00022491"/>
    </source>
</evidence>
<dbReference type="PROSITE" id="PS50977">
    <property type="entry name" value="HTH_TETR_2"/>
    <property type="match status" value="1"/>
</dbReference>
<dbReference type="InterPro" id="IPR036271">
    <property type="entry name" value="Tet_transcr_reg_TetR-rel_C_sf"/>
</dbReference>
<dbReference type="PROSITE" id="PS01081">
    <property type="entry name" value="HTH_TETR_1"/>
    <property type="match status" value="1"/>
</dbReference>
<feature type="DNA-binding region" description="H-T-H motif" evidence="5">
    <location>
        <begin position="46"/>
        <end position="65"/>
    </location>
</feature>
<dbReference type="EMBL" id="JAQGLA010000080">
    <property type="protein sequence ID" value="MDA3629937.1"/>
    <property type="molecule type" value="Genomic_DNA"/>
</dbReference>
<organism evidence="7 8">
    <name type="scientific">Saccharopolyspora oryzae</name>
    <dbReference type="NCBI Taxonomy" id="2997343"/>
    <lineage>
        <taxon>Bacteria</taxon>
        <taxon>Bacillati</taxon>
        <taxon>Actinomycetota</taxon>
        <taxon>Actinomycetes</taxon>
        <taxon>Pseudonocardiales</taxon>
        <taxon>Pseudonocardiaceae</taxon>
        <taxon>Saccharopolyspora</taxon>
    </lineage>
</organism>
<dbReference type="InterPro" id="IPR001647">
    <property type="entry name" value="HTH_TetR"/>
</dbReference>
<dbReference type="PANTHER" id="PTHR30055">
    <property type="entry name" value="HTH-TYPE TRANSCRIPTIONAL REGULATOR RUTR"/>
    <property type="match status" value="1"/>
</dbReference>
<accession>A0ABT4V7I7</accession>
<dbReference type="Gene3D" id="1.10.10.60">
    <property type="entry name" value="Homeodomain-like"/>
    <property type="match status" value="1"/>
</dbReference>
<keyword evidence="1" id="KW-0678">Repressor</keyword>
<gene>
    <name evidence="7" type="ORF">OU415_31220</name>
</gene>
<keyword evidence="2" id="KW-0805">Transcription regulation</keyword>
<dbReference type="Gene3D" id="1.10.357.10">
    <property type="entry name" value="Tetracycline Repressor, domain 2"/>
    <property type="match status" value="1"/>
</dbReference>
<dbReference type="SUPFAM" id="SSF48498">
    <property type="entry name" value="Tetracyclin repressor-like, C-terminal domain"/>
    <property type="match status" value="1"/>
</dbReference>
<evidence type="ECO:0000313" key="8">
    <source>
        <dbReference type="Proteomes" id="UP001210380"/>
    </source>
</evidence>
<dbReference type="PANTHER" id="PTHR30055:SF151">
    <property type="entry name" value="TRANSCRIPTIONAL REGULATORY PROTEIN"/>
    <property type="match status" value="1"/>
</dbReference>
<evidence type="ECO:0000313" key="7">
    <source>
        <dbReference type="EMBL" id="MDA3629937.1"/>
    </source>
</evidence>